<feature type="domain" description="KTSC" evidence="1">
    <location>
        <begin position="43"/>
        <end position="95"/>
    </location>
</feature>
<evidence type="ECO:0000313" key="3">
    <source>
        <dbReference type="Proteomes" id="UP000680839"/>
    </source>
</evidence>
<organism evidence="2 3">
    <name type="scientific">Bradyrhizobium sediminis</name>
    <dbReference type="NCBI Taxonomy" id="2840469"/>
    <lineage>
        <taxon>Bacteria</taxon>
        <taxon>Pseudomonadati</taxon>
        <taxon>Pseudomonadota</taxon>
        <taxon>Alphaproteobacteria</taxon>
        <taxon>Hyphomicrobiales</taxon>
        <taxon>Nitrobacteraceae</taxon>
        <taxon>Bradyrhizobium</taxon>
    </lineage>
</organism>
<protein>
    <submittedName>
        <fullName evidence="2">KTSC domain-containing protein</fullName>
    </submittedName>
</protein>
<dbReference type="Pfam" id="PF13619">
    <property type="entry name" value="KTSC"/>
    <property type="match status" value="1"/>
</dbReference>
<gene>
    <name evidence="2" type="ORF">KMZ29_00915</name>
</gene>
<sequence>MIKAATTLIALLLTTEPGSEAVEVRDRGAVDLATFECRDTPRSTLIQRACYDKAQATMIVSVRGTYHQYCELPAATFDRLMAAPSMGQFFKQYFADAGPDRRYDCEIRRVPGY</sequence>
<dbReference type="Proteomes" id="UP000680839">
    <property type="component" value="Chromosome"/>
</dbReference>
<dbReference type="EMBL" id="CP076134">
    <property type="protein sequence ID" value="QWG13346.1"/>
    <property type="molecule type" value="Genomic_DNA"/>
</dbReference>
<evidence type="ECO:0000259" key="1">
    <source>
        <dbReference type="Pfam" id="PF13619"/>
    </source>
</evidence>
<dbReference type="InterPro" id="IPR025309">
    <property type="entry name" value="KTSC_dom"/>
</dbReference>
<dbReference type="RefSeq" id="WP_215622075.1">
    <property type="nucleotide sequence ID" value="NZ_CP076134.1"/>
</dbReference>
<accession>A0A975NF11</accession>
<dbReference type="AlphaFoldDB" id="A0A975NF11"/>
<reference evidence="2" key="1">
    <citation type="submission" date="2021-06" db="EMBL/GenBank/DDBJ databases">
        <title>Bradyrhizobium sp. S2-20-1 Genome sequencing.</title>
        <authorList>
            <person name="Jin L."/>
        </authorList>
    </citation>
    <scope>NUCLEOTIDE SEQUENCE</scope>
    <source>
        <strain evidence="2">S2-20-1</strain>
    </source>
</reference>
<name>A0A975NF11_9BRAD</name>
<proteinExistence type="predicted"/>
<evidence type="ECO:0000313" key="2">
    <source>
        <dbReference type="EMBL" id="QWG13346.1"/>
    </source>
</evidence>